<dbReference type="PANTHER" id="PTHR48100:SF1">
    <property type="entry name" value="HISTIDINE PHOSPHATASE FAMILY PROTEIN-RELATED"/>
    <property type="match status" value="1"/>
</dbReference>
<feature type="binding site" evidence="1">
    <location>
        <position position="79"/>
    </location>
    <ligand>
        <name>substrate</name>
    </ligand>
</feature>
<gene>
    <name evidence="2" type="ORF">RD2015_4836</name>
</gene>
<dbReference type="InterPro" id="IPR050275">
    <property type="entry name" value="PGM_Phosphatase"/>
</dbReference>
<dbReference type="Gene3D" id="3.40.50.1240">
    <property type="entry name" value="Phosphoglycerate mutase-like"/>
    <property type="match status" value="1"/>
</dbReference>
<evidence type="ECO:0000256" key="1">
    <source>
        <dbReference type="PIRSR" id="PIRSR613078-2"/>
    </source>
</evidence>
<dbReference type="PANTHER" id="PTHR48100">
    <property type="entry name" value="BROAD-SPECIFICITY PHOSPHATASE YOR283W-RELATED"/>
    <property type="match status" value="1"/>
</dbReference>
<name>A0A0U3LVX7_9BURK</name>
<keyword evidence="3" id="KW-1185">Reference proteome</keyword>
<organism evidence="2 3">
    <name type="scientific">Roseateles depolymerans</name>
    <dbReference type="NCBI Taxonomy" id="76731"/>
    <lineage>
        <taxon>Bacteria</taxon>
        <taxon>Pseudomonadati</taxon>
        <taxon>Pseudomonadota</taxon>
        <taxon>Betaproteobacteria</taxon>
        <taxon>Burkholderiales</taxon>
        <taxon>Sphaerotilaceae</taxon>
        <taxon>Roseateles</taxon>
    </lineage>
</organism>
<dbReference type="SUPFAM" id="SSF53254">
    <property type="entry name" value="Phosphoglycerate mutase-like"/>
    <property type="match status" value="1"/>
</dbReference>
<sequence>MRHTGFPMLDTLPRSPHRRRIYLMRHGAVTYFDGATGRPVLPEQVQLNEDGVAQARAAGEVFAQAGVRFDRVIVSGLPRTVQTAELVLNQAGQSSLPVQVWPEWQEIRGGRLGDIPDDALVKAFTGLQQSPVDEDQRFLNGERIGDLLDRVLGGVQRLRADPDWDCALLVLHGVVNAALLSHAVSGGQRLMMGSWVQSPACINVLDMGPGPADWLLRVCNFAPLHPLHADERSTTMEALFAQYLRYRQQRA</sequence>
<reference evidence="2 3" key="1">
    <citation type="submission" date="2015-12" db="EMBL/GenBank/DDBJ databases">
        <title>Complete genome of Roseateles depolymerans KCTC 42856.</title>
        <authorList>
            <person name="Kim K.M."/>
        </authorList>
    </citation>
    <scope>NUCLEOTIDE SEQUENCE [LARGE SCALE GENOMIC DNA]</scope>
    <source>
        <strain evidence="2 3">KCTC 42856</strain>
    </source>
</reference>
<proteinExistence type="predicted"/>
<evidence type="ECO:0000313" key="3">
    <source>
        <dbReference type="Proteomes" id="UP000060699"/>
    </source>
</evidence>
<dbReference type="Pfam" id="PF00300">
    <property type="entry name" value="His_Phos_1"/>
    <property type="match status" value="1"/>
</dbReference>
<dbReference type="SMART" id="SM00855">
    <property type="entry name" value="PGAM"/>
    <property type="match status" value="1"/>
</dbReference>
<dbReference type="InterPro" id="IPR013078">
    <property type="entry name" value="His_Pase_superF_clade-1"/>
</dbReference>
<dbReference type="GO" id="GO:0005737">
    <property type="term" value="C:cytoplasm"/>
    <property type="evidence" value="ECO:0007669"/>
    <property type="project" value="TreeGrafter"/>
</dbReference>
<dbReference type="STRING" id="76731.RD2015_4836"/>
<dbReference type="PATRIC" id="fig|76731.3.peg.4955"/>
<evidence type="ECO:0000313" key="2">
    <source>
        <dbReference type="EMBL" id="ALV09271.1"/>
    </source>
</evidence>
<dbReference type="Proteomes" id="UP000060699">
    <property type="component" value="Chromosome"/>
</dbReference>
<dbReference type="EMBL" id="CP013729">
    <property type="protein sequence ID" value="ALV09271.1"/>
    <property type="molecule type" value="Genomic_DNA"/>
</dbReference>
<dbReference type="KEGG" id="rdp:RD2015_4836"/>
<accession>A0A0U3LVX7</accession>
<dbReference type="CDD" id="cd07067">
    <property type="entry name" value="HP_PGM_like"/>
    <property type="match status" value="1"/>
</dbReference>
<protein>
    <submittedName>
        <fullName evidence="2">Fructose-2,6-bisphosphatase</fullName>
    </submittedName>
</protein>
<dbReference type="AlphaFoldDB" id="A0A0U3LVX7"/>
<dbReference type="InterPro" id="IPR029033">
    <property type="entry name" value="His_PPase_superfam"/>
</dbReference>
<dbReference type="GO" id="GO:0016791">
    <property type="term" value="F:phosphatase activity"/>
    <property type="evidence" value="ECO:0007669"/>
    <property type="project" value="TreeGrafter"/>
</dbReference>